<gene>
    <name evidence="9" type="ORF">CGL56_15150</name>
</gene>
<comment type="caution">
    <text evidence="9">The sequence shown here is derived from an EMBL/GenBank/DDBJ whole genome shotgun (WGS) entry which is preliminary data.</text>
</comment>
<organism evidence="9 10">
    <name type="scientific">Neolewinella marina</name>
    <dbReference type="NCBI Taxonomy" id="438751"/>
    <lineage>
        <taxon>Bacteria</taxon>
        <taxon>Pseudomonadati</taxon>
        <taxon>Bacteroidota</taxon>
        <taxon>Saprospiria</taxon>
        <taxon>Saprospirales</taxon>
        <taxon>Lewinellaceae</taxon>
        <taxon>Neolewinella</taxon>
    </lineage>
</organism>
<dbReference type="Pfam" id="PF14322">
    <property type="entry name" value="SusD-like_3"/>
    <property type="match status" value="1"/>
</dbReference>
<dbReference type="SUPFAM" id="SSF48452">
    <property type="entry name" value="TPR-like"/>
    <property type="match status" value="1"/>
</dbReference>
<dbReference type="Proteomes" id="UP000226437">
    <property type="component" value="Unassembled WGS sequence"/>
</dbReference>
<feature type="domain" description="SusD-like N-terminal" evidence="8">
    <location>
        <begin position="27"/>
        <end position="227"/>
    </location>
</feature>
<keyword evidence="10" id="KW-1185">Reference proteome</keyword>
<dbReference type="InterPro" id="IPR011990">
    <property type="entry name" value="TPR-like_helical_dom_sf"/>
</dbReference>
<evidence type="ECO:0000256" key="2">
    <source>
        <dbReference type="ARBA" id="ARBA00006275"/>
    </source>
</evidence>
<sequence>MQTTKRLTYILAAIASLGLGFNSCSEDFLEVAPTGSLNESVLSTPAGIDGLLIGAYSQLGGRGNWFGGASNWVHGSIQGGDANKGTETGDFTAINEVVEYQLSPTSQVPRDRWSAMYEGIARSNAALKVANTSEDPTVTDAFRTRAIGEGRFLRGHYYFQLEISYNNAPYITEDLTAEEAVLVPSSDLWPHIEEDFKAAFDNLPETQSQAGRANKTAAAAYLGKAYLFQGKWAQAKEMFDYVVNQGKTANGQDVGLMENYADVFNAEFDNHKESIFAIQAAANTGTTNNANPDFALNFPHNTGSSGPGNCCGFFQPSFDLVNSFRTEDGKPLLDGSYRSDSEELKTDFGIASADPFTVDTKPVDPRLDHSVGRRGIPYLDWGIFPGRDWIRDQAHAGPYSPKKFVYYKAQENTFSDGTSWTRGYPAVNYIIIRYADVLLMLAEAEIELGNLDRALELINMVRERAANSELADSPANYEISLYDDLGSQENARNILQFERKLELSGEGHRFFDLRRWGRAESFLNGYINYEKQYLPVQFGGAEFRAPQDLYYPIPQGQIDLQGFEVLGQNPGYE</sequence>
<evidence type="ECO:0000313" key="10">
    <source>
        <dbReference type="Proteomes" id="UP000226437"/>
    </source>
</evidence>
<evidence type="ECO:0000259" key="8">
    <source>
        <dbReference type="Pfam" id="PF14322"/>
    </source>
</evidence>
<keyword evidence="3 6" id="KW-0732">Signal</keyword>
<feature type="signal peptide" evidence="6">
    <location>
        <begin position="1"/>
        <end position="25"/>
    </location>
</feature>
<comment type="similarity">
    <text evidence="2">Belongs to the SusD family.</text>
</comment>
<feature type="domain" description="RagB/SusD" evidence="7">
    <location>
        <begin position="272"/>
        <end position="572"/>
    </location>
</feature>
<dbReference type="OrthoDB" id="9792139at2"/>
<comment type="subcellular location">
    <subcellularLocation>
        <location evidence="1">Cell outer membrane</location>
    </subcellularLocation>
</comment>
<proteinExistence type="inferred from homology"/>
<reference evidence="9 10" key="1">
    <citation type="submission" date="2017-10" db="EMBL/GenBank/DDBJ databases">
        <title>The draft genome sequence of Lewinella marina KCTC 32374.</title>
        <authorList>
            <person name="Wang K."/>
        </authorList>
    </citation>
    <scope>NUCLEOTIDE SEQUENCE [LARGE SCALE GENOMIC DNA]</scope>
    <source>
        <strain evidence="9 10">MKG-38</strain>
    </source>
</reference>
<evidence type="ECO:0000256" key="1">
    <source>
        <dbReference type="ARBA" id="ARBA00004442"/>
    </source>
</evidence>
<evidence type="ECO:0000256" key="5">
    <source>
        <dbReference type="ARBA" id="ARBA00023237"/>
    </source>
</evidence>
<evidence type="ECO:0000256" key="6">
    <source>
        <dbReference type="SAM" id="SignalP"/>
    </source>
</evidence>
<dbReference type="InterPro" id="IPR033985">
    <property type="entry name" value="SusD-like_N"/>
</dbReference>
<keyword evidence="5" id="KW-0998">Cell outer membrane</keyword>
<evidence type="ECO:0000256" key="3">
    <source>
        <dbReference type="ARBA" id="ARBA00022729"/>
    </source>
</evidence>
<keyword evidence="4" id="KW-0472">Membrane</keyword>
<name>A0A2G0CBT4_9BACT</name>
<dbReference type="GO" id="GO:0009279">
    <property type="term" value="C:cell outer membrane"/>
    <property type="evidence" value="ECO:0007669"/>
    <property type="project" value="UniProtKB-SubCell"/>
</dbReference>
<dbReference type="Gene3D" id="1.25.40.390">
    <property type="match status" value="1"/>
</dbReference>
<dbReference type="Pfam" id="PF07980">
    <property type="entry name" value="SusD_RagB"/>
    <property type="match status" value="1"/>
</dbReference>
<evidence type="ECO:0000313" key="9">
    <source>
        <dbReference type="EMBL" id="PHK97434.1"/>
    </source>
</evidence>
<evidence type="ECO:0000259" key="7">
    <source>
        <dbReference type="Pfam" id="PF07980"/>
    </source>
</evidence>
<evidence type="ECO:0000256" key="4">
    <source>
        <dbReference type="ARBA" id="ARBA00023136"/>
    </source>
</evidence>
<protein>
    <submittedName>
        <fullName evidence="9">RagB/SusD family nutrient uptake outer membrane protein</fullName>
    </submittedName>
</protein>
<accession>A0A2G0CBT4</accession>
<dbReference type="AlphaFoldDB" id="A0A2G0CBT4"/>
<dbReference type="InterPro" id="IPR012944">
    <property type="entry name" value="SusD_RagB_dom"/>
</dbReference>
<dbReference type="RefSeq" id="WP_099107425.1">
    <property type="nucleotide sequence ID" value="NZ_JAATJF010000003.1"/>
</dbReference>
<dbReference type="EMBL" id="PDLO01000008">
    <property type="protein sequence ID" value="PHK97434.1"/>
    <property type="molecule type" value="Genomic_DNA"/>
</dbReference>
<feature type="chain" id="PRO_5013861090" evidence="6">
    <location>
        <begin position="26"/>
        <end position="573"/>
    </location>
</feature>